<keyword evidence="4" id="KW-1015">Disulfide bond</keyword>
<gene>
    <name evidence="8" type="primary">Acr_1</name>
    <name evidence="8" type="ORF">GLABRA_R14627</name>
</gene>
<dbReference type="InterPro" id="IPR043504">
    <property type="entry name" value="Peptidase_S1_PA_chymotrypsin"/>
</dbReference>
<comment type="subcellular location">
    <subcellularLocation>
        <location evidence="1">Secreted</location>
    </subcellularLocation>
</comment>
<reference evidence="8 9" key="1">
    <citation type="submission" date="2019-09" db="EMBL/GenBank/DDBJ databases">
        <title>Bird 10,000 Genomes (B10K) Project - Family phase.</title>
        <authorList>
            <person name="Zhang G."/>
        </authorList>
    </citation>
    <scope>NUCLEOTIDE SEQUENCE [LARGE SCALE GENOMIC DNA]</scope>
    <source>
        <strain evidence="8">B10K-DU-008-63</strain>
    </source>
</reference>
<feature type="non-terminal residue" evidence="8">
    <location>
        <position position="97"/>
    </location>
</feature>
<dbReference type="SUPFAM" id="SSF50494">
    <property type="entry name" value="Trypsin-like serine proteases"/>
    <property type="match status" value="1"/>
</dbReference>
<feature type="region of interest" description="Disordered" evidence="6">
    <location>
        <begin position="75"/>
        <end position="97"/>
    </location>
</feature>
<evidence type="ECO:0000256" key="2">
    <source>
        <dbReference type="ARBA" id="ARBA00022525"/>
    </source>
</evidence>
<dbReference type="Gene3D" id="2.40.10.10">
    <property type="entry name" value="Trypsin-like serine proteases"/>
    <property type="match status" value="1"/>
</dbReference>
<evidence type="ECO:0000256" key="6">
    <source>
        <dbReference type="SAM" id="MobiDB-lite"/>
    </source>
</evidence>
<dbReference type="OrthoDB" id="546450at2759"/>
<feature type="domain" description="Peptidase S1" evidence="7">
    <location>
        <begin position="1"/>
        <end position="72"/>
    </location>
</feature>
<evidence type="ECO:0000256" key="3">
    <source>
        <dbReference type="ARBA" id="ARBA00022729"/>
    </source>
</evidence>
<dbReference type="FunFam" id="2.40.10.10:FF:000054">
    <property type="entry name" value="Complement C1r subcomponent"/>
    <property type="match status" value="1"/>
</dbReference>
<feature type="non-terminal residue" evidence="8">
    <location>
        <position position="1"/>
    </location>
</feature>
<dbReference type="GO" id="GO:0007340">
    <property type="term" value="P:acrosome reaction"/>
    <property type="evidence" value="ECO:0007669"/>
    <property type="project" value="TreeGrafter"/>
</dbReference>
<name>A0A7L0SAN8_GLABR</name>
<protein>
    <submittedName>
        <fullName evidence="8">ACRO protein</fullName>
    </submittedName>
</protein>
<evidence type="ECO:0000256" key="1">
    <source>
        <dbReference type="ARBA" id="ARBA00004613"/>
    </source>
</evidence>
<dbReference type="Proteomes" id="UP000591073">
    <property type="component" value="Unassembled WGS sequence"/>
</dbReference>
<dbReference type="InterPro" id="IPR001254">
    <property type="entry name" value="Trypsin_dom"/>
</dbReference>
<comment type="caution">
    <text evidence="8">The sequence shown here is derived from an EMBL/GenBank/DDBJ whole genome shotgun (WGS) entry which is preliminary data.</text>
</comment>
<dbReference type="AlphaFoldDB" id="A0A7L0SAN8"/>
<accession>A0A7L0SAN8</accession>
<sequence>IHPHNLCAGSPQGGIDTCQGDSSAPLICKDKSAEDFWLVGVISWGRGCVRAKQPRVHTSTQHFYDWIPEQMGLPPAGMAAPTPWPAFPPTPLHRPRP</sequence>
<dbReference type="PANTHER" id="PTHR24252">
    <property type="entry name" value="ACROSIN-RELATED"/>
    <property type="match status" value="1"/>
</dbReference>
<evidence type="ECO:0000256" key="4">
    <source>
        <dbReference type="ARBA" id="ARBA00023157"/>
    </source>
</evidence>
<keyword evidence="3" id="KW-0732">Signal</keyword>
<dbReference type="GO" id="GO:0004252">
    <property type="term" value="F:serine-type endopeptidase activity"/>
    <property type="evidence" value="ECO:0007669"/>
    <property type="project" value="InterPro"/>
</dbReference>
<feature type="region of interest" description="Disordered" evidence="6">
    <location>
        <begin position="1"/>
        <end position="21"/>
    </location>
</feature>
<keyword evidence="9" id="KW-1185">Reference proteome</keyword>
<dbReference type="EMBL" id="VXAP01000978">
    <property type="protein sequence ID" value="NXL39223.1"/>
    <property type="molecule type" value="Genomic_DNA"/>
</dbReference>
<evidence type="ECO:0000256" key="5">
    <source>
        <dbReference type="ARBA" id="ARBA00023180"/>
    </source>
</evidence>
<dbReference type="PROSITE" id="PS50240">
    <property type="entry name" value="TRYPSIN_DOM"/>
    <property type="match status" value="1"/>
</dbReference>
<keyword evidence="5" id="KW-0325">Glycoprotein</keyword>
<evidence type="ECO:0000313" key="8">
    <source>
        <dbReference type="EMBL" id="NXL39223.1"/>
    </source>
</evidence>
<dbReference type="PANTHER" id="PTHR24252:SF8">
    <property type="entry name" value="ACROSIN"/>
    <property type="match status" value="1"/>
</dbReference>
<dbReference type="InterPro" id="IPR009003">
    <property type="entry name" value="Peptidase_S1_PA"/>
</dbReference>
<dbReference type="Pfam" id="PF00089">
    <property type="entry name" value="Trypsin"/>
    <property type="match status" value="1"/>
</dbReference>
<dbReference type="GO" id="GO:0005576">
    <property type="term" value="C:extracellular region"/>
    <property type="evidence" value="ECO:0007669"/>
    <property type="project" value="UniProtKB-SubCell"/>
</dbReference>
<feature type="compositionally biased region" description="Pro residues" evidence="6">
    <location>
        <begin position="82"/>
        <end position="97"/>
    </location>
</feature>
<keyword evidence="2" id="KW-0964">Secreted</keyword>
<evidence type="ECO:0000259" key="7">
    <source>
        <dbReference type="PROSITE" id="PS50240"/>
    </source>
</evidence>
<organism evidence="8 9">
    <name type="scientific">Glaucidium brasilianum</name>
    <name type="common">Ferruginous pygmy-owl</name>
    <dbReference type="NCBI Taxonomy" id="78217"/>
    <lineage>
        <taxon>Eukaryota</taxon>
        <taxon>Metazoa</taxon>
        <taxon>Chordata</taxon>
        <taxon>Craniata</taxon>
        <taxon>Vertebrata</taxon>
        <taxon>Euteleostomi</taxon>
        <taxon>Archelosauria</taxon>
        <taxon>Archosauria</taxon>
        <taxon>Dinosauria</taxon>
        <taxon>Saurischia</taxon>
        <taxon>Theropoda</taxon>
        <taxon>Coelurosauria</taxon>
        <taxon>Aves</taxon>
        <taxon>Neognathae</taxon>
        <taxon>Neoaves</taxon>
        <taxon>Telluraves</taxon>
        <taxon>Strigiformes</taxon>
        <taxon>Strigidae</taxon>
        <taxon>Glaucidium</taxon>
    </lineage>
</organism>
<proteinExistence type="predicted"/>
<evidence type="ECO:0000313" key="9">
    <source>
        <dbReference type="Proteomes" id="UP000591073"/>
    </source>
</evidence>
<dbReference type="GO" id="GO:0006508">
    <property type="term" value="P:proteolysis"/>
    <property type="evidence" value="ECO:0007669"/>
    <property type="project" value="InterPro"/>
</dbReference>